<accession>A0A9P6LZG2</accession>
<dbReference type="AlphaFoldDB" id="A0A9P6LZG2"/>
<dbReference type="SUPFAM" id="SSF81383">
    <property type="entry name" value="F-box domain"/>
    <property type="match status" value="1"/>
</dbReference>
<reference evidence="2" key="1">
    <citation type="journal article" date="2020" name="Fungal Divers.">
        <title>Resolving the Mortierellaceae phylogeny through synthesis of multi-gene phylogenetics and phylogenomics.</title>
        <authorList>
            <person name="Vandepol N."/>
            <person name="Liber J."/>
            <person name="Desiro A."/>
            <person name="Na H."/>
            <person name="Kennedy M."/>
            <person name="Barry K."/>
            <person name="Grigoriev I.V."/>
            <person name="Miller A.N."/>
            <person name="O'Donnell K."/>
            <person name="Stajich J.E."/>
            <person name="Bonito G."/>
        </authorList>
    </citation>
    <scope>NUCLEOTIDE SEQUENCE</scope>
    <source>
        <strain evidence="2">CK1249</strain>
    </source>
</reference>
<dbReference type="Proteomes" id="UP000738359">
    <property type="component" value="Unassembled WGS sequence"/>
</dbReference>
<evidence type="ECO:0000259" key="1">
    <source>
        <dbReference type="Pfam" id="PF12937"/>
    </source>
</evidence>
<dbReference type="InterPro" id="IPR036047">
    <property type="entry name" value="F-box-like_dom_sf"/>
</dbReference>
<keyword evidence="3" id="KW-1185">Reference proteome</keyword>
<evidence type="ECO:0000313" key="2">
    <source>
        <dbReference type="EMBL" id="KAF9954014.1"/>
    </source>
</evidence>
<name>A0A9P6LZG2_MORAP</name>
<dbReference type="PANTHER" id="PTHR38926">
    <property type="entry name" value="F-BOX DOMAIN CONTAINING PROTEIN, EXPRESSED"/>
    <property type="match status" value="1"/>
</dbReference>
<dbReference type="Pfam" id="PF12937">
    <property type="entry name" value="F-box-like"/>
    <property type="match status" value="1"/>
</dbReference>
<dbReference type="OrthoDB" id="2363096at2759"/>
<dbReference type="SUPFAM" id="SSF52047">
    <property type="entry name" value="RNI-like"/>
    <property type="match status" value="1"/>
</dbReference>
<feature type="domain" description="F-box" evidence="1">
    <location>
        <begin position="14"/>
        <end position="52"/>
    </location>
</feature>
<dbReference type="InterPro" id="IPR032675">
    <property type="entry name" value="LRR_dom_sf"/>
</dbReference>
<feature type="non-terminal residue" evidence="2">
    <location>
        <position position="564"/>
    </location>
</feature>
<dbReference type="InterPro" id="IPR001810">
    <property type="entry name" value="F-box_dom"/>
</dbReference>
<protein>
    <recommendedName>
        <fullName evidence="1">F-box domain-containing protein</fullName>
    </recommendedName>
</protein>
<comment type="caution">
    <text evidence="2">The sequence shown here is derived from an EMBL/GenBank/DDBJ whole genome shotgun (WGS) entry which is preliminary data.</text>
</comment>
<gene>
    <name evidence="2" type="ORF">BGZ70_010691</name>
</gene>
<dbReference type="PANTHER" id="PTHR38926:SF5">
    <property type="entry name" value="F-BOX AND LEUCINE-RICH REPEAT PROTEIN 6"/>
    <property type="match status" value="1"/>
</dbReference>
<organism evidence="2 3">
    <name type="scientific">Mortierella alpina</name>
    <name type="common">Oleaginous fungus</name>
    <name type="synonym">Mortierella renispora</name>
    <dbReference type="NCBI Taxonomy" id="64518"/>
    <lineage>
        <taxon>Eukaryota</taxon>
        <taxon>Fungi</taxon>
        <taxon>Fungi incertae sedis</taxon>
        <taxon>Mucoromycota</taxon>
        <taxon>Mortierellomycotina</taxon>
        <taxon>Mortierellomycetes</taxon>
        <taxon>Mortierellales</taxon>
        <taxon>Mortierellaceae</taxon>
        <taxon>Mortierella</taxon>
    </lineage>
</organism>
<dbReference type="EMBL" id="JAAAHY010000997">
    <property type="protein sequence ID" value="KAF9954014.1"/>
    <property type="molecule type" value="Genomic_DNA"/>
</dbReference>
<evidence type="ECO:0000313" key="3">
    <source>
        <dbReference type="Proteomes" id="UP000738359"/>
    </source>
</evidence>
<sequence length="564" mass="64316">MIPAGAAHTVIATPELALLVFAHLTPYDRVQCIRVCKAWACHLEPLHWADFCPATCFDTKGLLRNLPFIRTVNLNPEFTGVSELAHGLPRISKSSESSETAVDLNTLCTHLRQFKLQYRCFEETSHLVILLNHNRFLTHLTLPDVSWNLGIYKVISRLRHLQHLAVEAPTESSGRQPTLFLLLACLALPDLTELILDYTVLWDSKDDENFGYSKLPNLEGGGLRLDVETIIQESVVARFSENPSASKIKLLHLPHCSGVGMNPFVLPLLASGLLNLESCSIPWVSHCPARWDVEKEVLEHCPRLKHLTYGGGMGYSDYELVRAFIRGSLRLEGFTSSFFGSENKYGDEEVIQDLVAHHCNTLREVEFTECRRLSSRGQQAILSRCKQLRRFWVMSAYPEGSSGIRFTDISRSDWVCLELRELRLTLNRHFDVNNGYDDESDQEDLEADDIENLYAIIGYESLVSDADLRRLDQAAKRVYTQIGRLSKLEKLTLDIDRSHDTEAEERDYQWELTLSKGKLGELADLKQLKSLRLEADFWTRMGQAEVEFMHERWPLLEEIILCGK</sequence>
<dbReference type="Gene3D" id="3.80.10.10">
    <property type="entry name" value="Ribonuclease Inhibitor"/>
    <property type="match status" value="1"/>
</dbReference>
<proteinExistence type="predicted"/>